<protein>
    <recommendedName>
        <fullName evidence="3">dTTP/UTP pyrophosphatase</fullName>
        <shortName evidence="3">dTTPase/UTPase</shortName>
        <ecNumber evidence="3">3.6.1.9</ecNumber>
    </recommendedName>
    <alternativeName>
        <fullName evidence="3">Nucleoside triphosphate pyrophosphatase</fullName>
    </alternativeName>
    <alternativeName>
        <fullName evidence="3">Nucleotide pyrophosphatase</fullName>
        <shortName evidence="3">Nucleotide PPase</shortName>
    </alternativeName>
</protein>
<comment type="catalytic activity">
    <reaction evidence="3">
        <text>UTP + H2O = UMP + diphosphate + H(+)</text>
        <dbReference type="Rhea" id="RHEA:29395"/>
        <dbReference type="ChEBI" id="CHEBI:15377"/>
        <dbReference type="ChEBI" id="CHEBI:15378"/>
        <dbReference type="ChEBI" id="CHEBI:33019"/>
        <dbReference type="ChEBI" id="CHEBI:46398"/>
        <dbReference type="ChEBI" id="CHEBI:57865"/>
        <dbReference type="EC" id="3.6.1.9"/>
    </reaction>
</comment>
<comment type="caution">
    <text evidence="4">The sequence shown here is derived from an EMBL/GenBank/DDBJ whole genome shotgun (WGS) entry which is preliminary data.</text>
</comment>
<dbReference type="InterPro" id="IPR003697">
    <property type="entry name" value="Maf-like"/>
</dbReference>
<evidence type="ECO:0000256" key="2">
    <source>
        <dbReference type="ARBA" id="ARBA00022801"/>
    </source>
</evidence>
<dbReference type="EMBL" id="WJBC01000001">
    <property type="protein sequence ID" value="MBC3803070.1"/>
    <property type="molecule type" value="Genomic_DNA"/>
</dbReference>
<comment type="subcellular location">
    <subcellularLocation>
        <location evidence="3">Cytoplasm</location>
    </subcellularLocation>
</comment>
<feature type="site" description="Important for substrate specificity" evidence="3">
    <location>
        <position position="13"/>
    </location>
</feature>
<dbReference type="Pfam" id="PF02545">
    <property type="entry name" value="Maf"/>
    <property type="match status" value="1"/>
</dbReference>
<evidence type="ECO:0000313" key="5">
    <source>
        <dbReference type="Proteomes" id="UP000603234"/>
    </source>
</evidence>
<evidence type="ECO:0000313" key="4">
    <source>
        <dbReference type="EMBL" id="MBC3803070.1"/>
    </source>
</evidence>
<organism evidence="4 5">
    <name type="scientific">Acetobacterium fimetarium</name>
    <dbReference type="NCBI Taxonomy" id="52691"/>
    <lineage>
        <taxon>Bacteria</taxon>
        <taxon>Bacillati</taxon>
        <taxon>Bacillota</taxon>
        <taxon>Clostridia</taxon>
        <taxon>Eubacteriales</taxon>
        <taxon>Eubacteriaceae</taxon>
        <taxon>Acetobacterium</taxon>
    </lineage>
</organism>
<keyword evidence="3" id="KW-0963">Cytoplasm</keyword>
<comment type="cofactor">
    <cofactor evidence="1 3">
        <name>a divalent metal cation</name>
        <dbReference type="ChEBI" id="CHEBI:60240"/>
    </cofactor>
</comment>
<dbReference type="PANTHER" id="PTHR43213">
    <property type="entry name" value="BIFUNCTIONAL DTTP/UTP PYROPHOSPHATASE/METHYLTRANSFERASE PROTEIN-RELATED"/>
    <property type="match status" value="1"/>
</dbReference>
<dbReference type="Proteomes" id="UP000603234">
    <property type="component" value="Unassembled WGS sequence"/>
</dbReference>
<dbReference type="EC" id="3.6.1.9" evidence="3"/>
<dbReference type="PIRSF" id="PIRSF006305">
    <property type="entry name" value="Maf"/>
    <property type="match status" value="1"/>
</dbReference>
<reference evidence="4 5" key="1">
    <citation type="journal article" date="2020" name="mSystems">
        <title>Defining Genomic and Predicted Metabolic Features of the Acetobacterium Genus.</title>
        <authorList>
            <person name="Ross D.E."/>
            <person name="Marshall C.W."/>
            <person name="Gulliver D."/>
            <person name="May H.D."/>
            <person name="Norman R.S."/>
        </authorList>
    </citation>
    <scope>NUCLEOTIDE SEQUENCE [LARGE SCALE GENOMIC DNA]</scope>
    <source>
        <strain evidence="4 5">DSM 8238</strain>
    </source>
</reference>
<dbReference type="CDD" id="cd00555">
    <property type="entry name" value="Maf"/>
    <property type="match status" value="1"/>
</dbReference>
<feature type="site" description="Important for substrate specificity" evidence="3">
    <location>
        <position position="82"/>
    </location>
</feature>
<dbReference type="Gene3D" id="3.90.950.10">
    <property type="match status" value="1"/>
</dbReference>
<sequence>MQPEIILASQSPRRRELFKLAVKDFTVKAAEINEKEIETAVLENRDEDFLETAKKLVIELASKKAAEIHRKNPDALVVGADTVVVLKENILGKPRDNEEAYSMIRRLAGKIHHVLTGVSIKLGSMEDRFVSVSQICFYPWDEQMEREVQAYVASGKASDKAGAYGIQEEAGLWVEWIKGDYNNIVGLPIAELNKRLNKLIKTV</sequence>
<feature type="site" description="Important for substrate specificity" evidence="3">
    <location>
        <position position="167"/>
    </location>
</feature>
<dbReference type="PANTHER" id="PTHR43213:SF5">
    <property type="entry name" value="BIFUNCTIONAL DTTP_UTP PYROPHOSPHATASE_METHYLTRANSFERASE PROTEIN-RELATED"/>
    <property type="match status" value="1"/>
</dbReference>
<evidence type="ECO:0000256" key="3">
    <source>
        <dbReference type="HAMAP-Rule" id="MF_00528"/>
    </source>
</evidence>
<keyword evidence="2 3" id="KW-0378">Hydrolase</keyword>
<comment type="function">
    <text evidence="3">Nucleoside triphosphate pyrophosphatase that hydrolyzes dTTP and UTP. May have a dual role in cell division arrest and in preventing the incorporation of modified nucleotides into cellular nucleic acids.</text>
</comment>
<dbReference type="HAMAP" id="MF_00528">
    <property type="entry name" value="Maf"/>
    <property type="match status" value="1"/>
</dbReference>
<dbReference type="SUPFAM" id="SSF52972">
    <property type="entry name" value="ITPase-like"/>
    <property type="match status" value="1"/>
</dbReference>
<comment type="catalytic activity">
    <reaction evidence="3">
        <text>dTTP + H2O = dTMP + diphosphate + H(+)</text>
        <dbReference type="Rhea" id="RHEA:28534"/>
        <dbReference type="ChEBI" id="CHEBI:15377"/>
        <dbReference type="ChEBI" id="CHEBI:15378"/>
        <dbReference type="ChEBI" id="CHEBI:33019"/>
        <dbReference type="ChEBI" id="CHEBI:37568"/>
        <dbReference type="ChEBI" id="CHEBI:63528"/>
        <dbReference type="EC" id="3.6.1.9"/>
    </reaction>
</comment>
<dbReference type="RefSeq" id="WP_186840984.1">
    <property type="nucleotide sequence ID" value="NZ_WJBC01000001.1"/>
</dbReference>
<dbReference type="NCBIfam" id="TIGR00172">
    <property type="entry name" value="maf"/>
    <property type="match status" value="1"/>
</dbReference>
<proteinExistence type="inferred from homology"/>
<keyword evidence="3" id="KW-0546">Nucleotide metabolism</keyword>
<accession>A0ABR6WRC4</accession>
<feature type="active site" description="Proton acceptor" evidence="3">
    <location>
        <position position="81"/>
    </location>
</feature>
<gene>
    <name evidence="4" type="primary">maf</name>
    <name evidence="4" type="ORF">GH808_01255</name>
</gene>
<dbReference type="InterPro" id="IPR029001">
    <property type="entry name" value="ITPase-like_fam"/>
</dbReference>
<comment type="similarity">
    <text evidence="3">Belongs to the Maf family. YhdE subfamily.</text>
</comment>
<evidence type="ECO:0000256" key="1">
    <source>
        <dbReference type="ARBA" id="ARBA00001968"/>
    </source>
</evidence>
<name>A0ABR6WRC4_9FIRM</name>
<keyword evidence="5" id="KW-1185">Reference proteome</keyword>
<comment type="caution">
    <text evidence="3">Lacks conserved residue(s) required for the propagation of feature annotation.</text>
</comment>